<feature type="compositionally biased region" description="Basic and acidic residues" evidence="1">
    <location>
        <begin position="190"/>
        <end position="205"/>
    </location>
</feature>
<dbReference type="CDD" id="cd00167">
    <property type="entry name" value="SANT"/>
    <property type="match status" value="1"/>
</dbReference>
<organism evidence="3 4">
    <name type="scientific">Anthostomella pinea</name>
    <dbReference type="NCBI Taxonomy" id="933095"/>
    <lineage>
        <taxon>Eukaryota</taxon>
        <taxon>Fungi</taxon>
        <taxon>Dikarya</taxon>
        <taxon>Ascomycota</taxon>
        <taxon>Pezizomycotina</taxon>
        <taxon>Sordariomycetes</taxon>
        <taxon>Xylariomycetidae</taxon>
        <taxon>Xylariales</taxon>
        <taxon>Xylariaceae</taxon>
        <taxon>Anthostomella</taxon>
    </lineage>
</organism>
<dbReference type="Pfam" id="PF13921">
    <property type="entry name" value="Myb_DNA-bind_6"/>
    <property type="match status" value="1"/>
</dbReference>
<name>A0AAI8V888_9PEZI</name>
<dbReference type="SMART" id="SM00717">
    <property type="entry name" value="SANT"/>
    <property type="match status" value="1"/>
</dbReference>
<sequence>MPKHTRSSSSSHNRYSNPLPVSLAPSAPLPIYNTRPSVSLNTAYYHTTVPSSASAQPPMQAQAYDPYPAAAVTQPPLPHRASSGAWTPQDDQTLLTARTQGFNWAQIQSNYFPNKTPNACRKRHERLLERKGADDWDNRKLERLATEYMSMRKEIWQPLAARTGEKWNVVEAKCMNNGLKNLQSAHRSASRRERLESGHQMHGYDDDSGISGIGLTPIDDLDASYSSPETTASSSHSGGSHSGYGGMHPMMNSQHYATNYPPSTGGMSSSYSSSVSSSAAHGYGTMPGHAHQHHHSQDGSPYMSNGQRLPSVDMGIDAIINRPGHHHNGGAM</sequence>
<keyword evidence="4" id="KW-1185">Reference proteome</keyword>
<feature type="domain" description="Myb-like" evidence="2">
    <location>
        <begin position="78"/>
        <end position="128"/>
    </location>
</feature>
<dbReference type="EMBL" id="CAUWAG010000003">
    <property type="protein sequence ID" value="CAJ2499631.1"/>
    <property type="molecule type" value="Genomic_DNA"/>
</dbReference>
<evidence type="ECO:0000259" key="2">
    <source>
        <dbReference type="PROSITE" id="PS50090"/>
    </source>
</evidence>
<evidence type="ECO:0000313" key="3">
    <source>
        <dbReference type="EMBL" id="CAJ2499631.1"/>
    </source>
</evidence>
<feature type="compositionally biased region" description="Low complexity" evidence="1">
    <location>
        <begin position="18"/>
        <end position="30"/>
    </location>
</feature>
<feature type="compositionally biased region" description="Low complexity" evidence="1">
    <location>
        <begin position="268"/>
        <end position="278"/>
    </location>
</feature>
<dbReference type="AlphaFoldDB" id="A0AAI8V888"/>
<reference evidence="3" key="1">
    <citation type="submission" date="2023-10" db="EMBL/GenBank/DDBJ databases">
        <authorList>
            <person name="Hackl T."/>
        </authorList>
    </citation>
    <scope>NUCLEOTIDE SEQUENCE</scope>
</reference>
<gene>
    <name evidence="3" type="ORF">KHLLAP_LOCUS99</name>
</gene>
<protein>
    <submittedName>
        <fullName evidence="3">Uu.00g024840.m01.CDS01</fullName>
    </submittedName>
</protein>
<dbReference type="PROSITE" id="PS50090">
    <property type="entry name" value="MYB_LIKE"/>
    <property type="match status" value="1"/>
</dbReference>
<dbReference type="Proteomes" id="UP001295740">
    <property type="component" value="Unassembled WGS sequence"/>
</dbReference>
<accession>A0AAI8V888</accession>
<evidence type="ECO:0000313" key="4">
    <source>
        <dbReference type="Proteomes" id="UP001295740"/>
    </source>
</evidence>
<feature type="compositionally biased region" description="Low complexity" evidence="1">
    <location>
        <begin position="223"/>
        <end position="239"/>
    </location>
</feature>
<dbReference type="InterPro" id="IPR001005">
    <property type="entry name" value="SANT/Myb"/>
</dbReference>
<feature type="compositionally biased region" description="Polar residues" evidence="1">
    <location>
        <begin position="251"/>
        <end position="267"/>
    </location>
</feature>
<feature type="region of interest" description="Disordered" evidence="1">
    <location>
        <begin position="1"/>
        <end position="32"/>
    </location>
</feature>
<dbReference type="InterPro" id="IPR009057">
    <property type="entry name" value="Homeodomain-like_sf"/>
</dbReference>
<proteinExistence type="predicted"/>
<evidence type="ECO:0000256" key="1">
    <source>
        <dbReference type="SAM" id="MobiDB-lite"/>
    </source>
</evidence>
<dbReference type="Gene3D" id="1.10.10.60">
    <property type="entry name" value="Homeodomain-like"/>
    <property type="match status" value="1"/>
</dbReference>
<dbReference type="SUPFAM" id="SSF46689">
    <property type="entry name" value="Homeodomain-like"/>
    <property type="match status" value="1"/>
</dbReference>
<comment type="caution">
    <text evidence="3">The sequence shown here is derived from an EMBL/GenBank/DDBJ whole genome shotgun (WGS) entry which is preliminary data.</text>
</comment>
<feature type="region of interest" description="Disordered" evidence="1">
    <location>
        <begin position="182"/>
        <end position="310"/>
    </location>
</feature>
<feature type="compositionally biased region" description="Polar residues" evidence="1">
    <location>
        <begin position="298"/>
        <end position="308"/>
    </location>
</feature>